<gene>
    <name evidence="9" type="ORF">P0Y55_10990</name>
</gene>
<dbReference type="PANTHER" id="PTHR43744:SF2">
    <property type="entry name" value="ARABINOOLIGOSACCHARIDES TRANSPORT SYSTEM PERMEASE PROTEIN ARAQ"/>
    <property type="match status" value="1"/>
</dbReference>
<feature type="transmembrane region" description="Helical" evidence="7">
    <location>
        <begin position="114"/>
        <end position="137"/>
    </location>
</feature>
<keyword evidence="3" id="KW-1003">Cell membrane</keyword>
<evidence type="ECO:0000256" key="3">
    <source>
        <dbReference type="ARBA" id="ARBA00022475"/>
    </source>
</evidence>
<dbReference type="GO" id="GO:0005886">
    <property type="term" value="C:plasma membrane"/>
    <property type="evidence" value="ECO:0007669"/>
    <property type="project" value="UniProtKB-SubCell"/>
</dbReference>
<dbReference type="PANTHER" id="PTHR43744">
    <property type="entry name" value="ABC TRANSPORTER PERMEASE PROTEIN MG189-RELATED-RELATED"/>
    <property type="match status" value="1"/>
</dbReference>
<feature type="transmembrane region" description="Helical" evidence="7">
    <location>
        <begin position="149"/>
        <end position="173"/>
    </location>
</feature>
<evidence type="ECO:0000256" key="2">
    <source>
        <dbReference type="ARBA" id="ARBA00022448"/>
    </source>
</evidence>
<sequence>MAKVQRSTSASIKMNKTIIYVVCIFLSLLSIMPFWIMIVNATRSTPEIQGGLSLLPSIHAMSNLDVLLSKSFDPLKGFFNSLIISSSSTILAVYFSSLTAYGLVAYNWKLRQPFFTVIMCVMLIPSQASAIGFYQFMYQLHWTNNFLPLILPAIAAPAIVFFMRQYLLATLSIEMVEASRVDGASEFYTFNRTVLPLMMPAIATQAIFAFVASWNNLFMPMILLTQQNKYTLPIMVSLLKGDIYKIEYGSIYMGLTLTVLPLFVIYFLLSRYIVAGVALGSVKD</sequence>
<dbReference type="Proteomes" id="UP001178662">
    <property type="component" value="Chromosome"/>
</dbReference>
<dbReference type="InterPro" id="IPR035906">
    <property type="entry name" value="MetI-like_sf"/>
</dbReference>
<keyword evidence="6 7" id="KW-0472">Membrane</keyword>
<dbReference type="CDD" id="cd06261">
    <property type="entry name" value="TM_PBP2"/>
    <property type="match status" value="1"/>
</dbReference>
<feature type="transmembrane region" description="Helical" evidence="7">
    <location>
        <begin position="78"/>
        <end position="102"/>
    </location>
</feature>
<dbReference type="PROSITE" id="PS50928">
    <property type="entry name" value="ABC_TM1"/>
    <property type="match status" value="1"/>
</dbReference>
<feature type="domain" description="ABC transmembrane type-1" evidence="8">
    <location>
        <begin position="78"/>
        <end position="269"/>
    </location>
</feature>
<keyword evidence="10" id="KW-1185">Reference proteome</keyword>
<dbReference type="AlphaFoldDB" id="A0AA95F1R4"/>
<dbReference type="InterPro" id="IPR000515">
    <property type="entry name" value="MetI-like"/>
</dbReference>
<feature type="transmembrane region" description="Helical" evidence="7">
    <location>
        <begin position="18"/>
        <end position="38"/>
    </location>
</feature>
<dbReference type="GO" id="GO:0055085">
    <property type="term" value="P:transmembrane transport"/>
    <property type="evidence" value="ECO:0007669"/>
    <property type="project" value="InterPro"/>
</dbReference>
<evidence type="ECO:0000259" key="8">
    <source>
        <dbReference type="PROSITE" id="PS50928"/>
    </source>
</evidence>
<name>A0AA95F1R4_9BACL</name>
<dbReference type="Gene3D" id="1.10.3720.10">
    <property type="entry name" value="MetI-like"/>
    <property type="match status" value="1"/>
</dbReference>
<organism evidence="9 10">
    <name type="scientific">Candidatus Cohnella colombiensis</name>
    <dbReference type="NCBI Taxonomy" id="3121368"/>
    <lineage>
        <taxon>Bacteria</taxon>
        <taxon>Bacillati</taxon>
        <taxon>Bacillota</taxon>
        <taxon>Bacilli</taxon>
        <taxon>Bacillales</taxon>
        <taxon>Paenibacillaceae</taxon>
        <taxon>Cohnella</taxon>
    </lineage>
</organism>
<feature type="transmembrane region" description="Helical" evidence="7">
    <location>
        <begin position="194"/>
        <end position="214"/>
    </location>
</feature>
<evidence type="ECO:0000256" key="4">
    <source>
        <dbReference type="ARBA" id="ARBA00022692"/>
    </source>
</evidence>
<accession>A0AA95F1R4</accession>
<evidence type="ECO:0000256" key="7">
    <source>
        <dbReference type="RuleBase" id="RU363032"/>
    </source>
</evidence>
<dbReference type="SUPFAM" id="SSF161098">
    <property type="entry name" value="MetI-like"/>
    <property type="match status" value="1"/>
</dbReference>
<comment type="similarity">
    <text evidence="7">Belongs to the binding-protein-dependent transport system permease family.</text>
</comment>
<evidence type="ECO:0000313" key="9">
    <source>
        <dbReference type="EMBL" id="WEK53120.1"/>
    </source>
</evidence>
<keyword evidence="4 7" id="KW-0812">Transmembrane</keyword>
<comment type="subcellular location">
    <subcellularLocation>
        <location evidence="1 7">Cell membrane</location>
        <topology evidence="1 7">Multi-pass membrane protein</topology>
    </subcellularLocation>
</comment>
<dbReference type="Pfam" id="PF00528">
    <property type="entry name" value="BPD_transp_1"/>
    <property type="match status" value="1"/>
</dbReference>
<evidence type="ECO:0000256" key="1">
    <source>
        <dbReference type="ARBA" id="ARBA00004651"/>
    </source>
</evidence>
<keyword evidence="2 7" id="KW-0813">Transport</keyword>
<evidence type="ECO:0000313" key="10">
    <source>
        <dbReference type="Proteomes" id="UP001178662"/>
    </source>
</evidence>
<proteinExistence type="inferred from homology"/>
<dbReference type="EMBL" id="CP119317">
    <property type="protein sequence ID" value="WEK53120.1"/>
    <property type="molecule type" value="Genomic_DNA"/>
</dbReference>
<reference evidence="9" key="1">
    <citation type="submission" date="2023-03" db="EMBL/GenBank/DDBJ databases">
        <title>Andean soil-derived lignocellulolytic bacterial consortium as a source of novel taxa and putative plastic-active enzymes.</title>
        <authorList>
            <person name="Diaz-Garcia L."/>
            <person name="Chuvochina M."/>
            <person name="Feuerriegel G."/>
            <person name="Bunk B."/>
            <person name="Sproer C."/>
            <person name="Streit W.R."/>
            <person name="Rodriguez L.M."/>
            <person name="Overmann J."/>
            <person name="Jimenez D.J."/>
        </authorList>
    </citation>
    <scope>NUCLEOTIDE SEQUENCE</scope>
    <source>
        <strain evidence="9">MAG 2441</strain>
    </source>
</reference>
<protein>
    <submittedName>
        <fullName evidence="9">Carbohydrate ABC transporter permease</fullName>
    </submittedName>
</protein>
<evidence type="ECO:0000256" key="6">
    <source>
        <dbReference type="ARBA" id="ARBA00023136"/>
    </source>
</evidence>
<keyword evidence="5 7" id="KW-1133">Transmembrane helix</keyword>
<feature type="transmembrane region" description="Helical" evidence="7">
    <location>
        <begin position="249"/>
        <end position="269"/>
    </location>
</feature>
<evidence type="ECO:0000256" key="5">
    <source>
        <dbReference type="ARBA" id="ARBA00022989"/>
    </source>
</evidence>